<dbReference type="RefSeq" id="WP_203733630.1">
    <property type="nucleotide sequence ID" value="NZ_BAAATX010000009.1"/>
</dbReference>
<proteinExistence type="predicted"/>
<gene>
    <name evidence="1" type="ORF">Adu01nite_71080</name>
</gene>
<accession>A0ABQ3Z7G4</accession>
<protein>
    <submittedName>
        <fullName evidence="1">Uncharacterized protein</fullName>
    </submittedName>
</protein>
<dbReference type="PANTHER" id="PTHR35841:SF1">
    <property type="entry name" value="PHOSPHONATES-BINDING PERIPLASMIC PROTEIN"/>
    <property type="match status" value="1"/>
</dbReference>
<dbReference type="PANTHER" id="PTHR35841">
    <property type="entry name" value="PHOSPHONATES-BINDING PERIPLASMIC PROTEIN"/>
    <property type="match status" value="1"/>
</dbReference>
<dbReference type="Proteomes" id="UP000637628">
    <property type="component" value="Unassembled WGS sequence"/>
</dbReference>
<evidence type="ECO:0000313" key="1">
    <source>
        <dbReference type="EMBL" id="GIE05758.1"/>
    </source>
</evidence>
<dbReference type="Pfam" id="PF12974">
    <property type="entry name" value="Phosphonate-bd"/>
    <property type="match status" value="1"/>
</dbReference>
<sequence length="284" mass="30963">MTAFTMGAVAYDPKVVTIWNGFRSWFVASGLPFDYVLYSNYERQVEDLIAGRIDAAWNSPLAWVRARRLAEAQGLTIRALTMRDTDRDLATAIVTRADSDIASVEELRGRTVATGAVDSPQATLLPLDHLRRHGLHPGTDFTVRRFDVGVGLHGDHIGGERDAARALIAGEVDAACILDGNHLLFTKEGVLPSGSTRLLTTTGRYDHCTMTVTGSADPDRTARFGELLRSMSYADPAVRPLLDLEGLTSWEDGRTDRYRMLEAAVTAAGFYDAAGTVTAAEYQP</sequence>
<reference evidence="1 2" key="1">
    <citation type="submission" date="2021-01" db="EMBL/GenBank/DDBJ databases">
        <title>Whole genome shotgun sequence of Actinoplanes durhamensis NBRC 14914.</title>
        <authorList>
            <person name="Komaki H."/>
            <person name="Tamura T."/>
        </authorList>
    </citation>
    <scope>NUCLEOTIDE SEQUENCE [LARGE SCALE GENOMIC DNA]</scope>
    <source>
        <strain evidence="1 2">NBRC 14914</strain>
    </source>
</reference>
<name>A0ABQ3Z7G4_9ACTN</name>
<evidence type="ECO:0000313" key="2">
    <source>
        <dbReference type="Proteomes" id="UP000637628"/>
    </source>
</evidence>
<comment type="caution">
    <text evidence="1">The sequence shown here is derived from an EMBL/GenBank/DDBJ whole genome shotgun (WGS) entry which is preliminary data.</text>
</comment>
<keyword evidence="2" id="KW-1185">Reference proteome</keyword>
<dbReference type="SUPFAM" id="SSF53850">
    <property type="entry name" value="Periplasmic binding protein-like II"/>
    <property type="match status" value="1"/>
</dbReference>
<dbReference type="EMBL" id="BOML01000057">
    <property type="protein sequence ID" value="GIE05758.1"/>
    <property type="molecule type" value="Genomic_DNA"/>
</dbReference>
<dbReference type="Gene3D" id="3.40.190.10">
    <property type="entry name" value="Periplasmic binding protein-like II"/>
    <property type="match status" value="2"/>
</dbReference>
<organism evidence="1 2">
    <name type="scientific">Paractinoplanes durhamensis</name>
    <dbReference type="NCBI Taxonomy" id="113563"/>
    <lineage>
        <taxon>Bacteria</taxon>
        <taxon>Bacillati</taxon>
        <taxon>Actinomycetota</taxon>
        <taxon>Actinomycetes</taxon>
        <taxon>Micromonosporales</taxon>
        <taxon>Micromonosporaceae</taxon>
        <taxon>Paractinoplanes</taxon>
    </lineage>
</organism>